<dbReference type="PROSITE" id="PS51257">
    <property type="entry name" value="PROKAR_LIPOPROTEIN"/>
    <property type="match status" value="1"/>
</dbReference>
<dbReference type="SUPFAM" id="SSF48452">
    <property type="entry name" value="TPR-like"/>
    <property type="match status" value="1"/>
</dbReference>
<dbReference type="RefSeq" id="WP_106154326.1">
    <property type="nucleotide sequence ID" value="NZ_PVTS01000019.1"/>
</dbReference>
<dbReference type="InterPro" id="IPR011659">
    <property type="entry name" value="WD40"/>
</dbReference>
<evidence type="ECO:0000256" key="1">
    <source>
        <dbReference type="PROSITE-ProRule" id="PRU00339"/>
    </source>
</evidence>
<dbReference type="InterPro" id="IPR008969">
    <property type="entry name" value="CarboxyPept-like_regulatory"/>
</dbReference>
<dbReference type="SMART" id="SM00028">
    <property type="entry name" value="TPR"/>
    <property type="match status" value="2"/>
</dbReference>
<feature type="region of interest" description="Disordered" evidence="2">
    <location>
        <begin position="503"/>
        <end position="522"/>
    </location>
</feature>
<dbReference type="PROSITE" id="PS50005">
    <property type="entry name" value="TPR"/>
    <property type="match status" value="1"/>
</dbReference>
<dbReference type="Proteomes" id="UP000252733">
    <property type="component" value="Unassembled WGS sequence"/>
</dbReference>
<name>A0A2T0XA52_9BACT</name>
<reference evidence="3 4" key="1">
    <citation type="submission" date="2018-07" db="EMBL/GenBank/DDBJ databases">
        <title>Freshwater and sediment microbial communities from various areas in North America, analyzing microbe dynamics in response to fracking.</title>
        <authorList>
            <person name="Lamendella R."/>
        </authorList>
    </citation>
    <scope>NUCLEOTIDE SEQUENCE [LARGE SCALE GENOMIC DNA]</scope>
    <source>
        <strain evidence="3 4">160A</strain>
    </source>
</reference>
<dbReference type="Pfam" id="PF13620">
    <property type="entry name" value="CarboxypepD_reg"/>
    <property type="match status" value="1"/>
</dbReference>
<evidence type="ECO:0000313" key="4">
    <source>
        <dbReference type="Proteomes" id="UP000252733"/>
    </source>
</evidence>
<dbReference type="OrthoDB" id="1488841at2"/>
<dbReference type="EMBL" id="QPIZ01000008">
    <property type="protein sequence ID" value="RCW36563.1"/>
    <property type="molecule type" value="Genomic_DNA"/>
</dbReference>
<dbReference type="Pfam" id="PF13432">
    <property type="entry name" value="TPR_16"/>
    <property type="match status" value="1"/>
</dbReference>
<dbReference type="InterPro" id="IPR011990">
    <property type="entry name" value="TPR-like_helical_dom_sf"/>
</dbReference>
<dbReference type="Gene3D" id="1.25.40.10">
    <property type="entry name" value="Tetratricopeptide repeat domain"/>
    <property type="match status" value="1"/>
</dbReference>
<sequence>MVIRILFFLLTGLSVLLLSGCSAEAKLASGVKLYEVGEYSRSVEKFRKMDFDNRYYRAQASYYLAMSYYNIGQAGRASSYFQRAIRYGFPDPVAHFFLGQSLRMREDYEEAIEAYETYLEHDVGNRAALNGIQSCKMALNNPQTTRYVVEENRDLRSRESDYSPAFAGDDYSTVYFSSMRGGDKKRDINQITGQGSSMIYSSIQDGDGGWEDPIPFVGVKDPAQDDGVAAFSSDGKEMFFTRCLYPEEEPMGTKIMVQHKAGGRWGEPEELPLGPDSLVFAHPALSPDGNTLYFVSDMPGGFGGKDLWKVTRSSGSDWGLPENLGVDINTPADEMFPTVRSDGRLYFSSDGLVGYGGLDIFEAVYDAENEEWEIKNLGLPLNSPGHDFGIAFRGTREMGMLSSSRGSYRGVEQIFNFELPDIDAILQGKVVDEEGDAIEGATVRVVGNNGINLTTSTSPEGAFTFVLDPDADYIVMVTASGYFNGKLEFSTVGMEESDEFEKQITLKSVDSDSETTQVSSGL</sequence>
<dbReference type="SUPFAM" id="SSF82171">
    <property type="entry name" value="DPP6 N-terminal domain-like"/>
    <property type="match status" value="1"/>
</dbReference>
<dbReference type="SUPFAM" id="SSF49464">
    <property type="entry name" value="Carboxypeptidase regulatory domain-like"/>
    <property type="match status" value="1"/>
</dbReference>
<proteinExistence type="predicted"/>
<dbReference type="Gene3D" id="2.120.10.30">
    <property type="entry name" value="TolB, C-terminal domain"/>
    <property type="match status" value="1"/>
</dbReference>
<dbReference type="Gene3D" id="2.60.40.1120">
    <property type="entry name" value="Carboxypeptidase-like, regulatory domain"/>
    <property type="match status" value="1"/>
</dbReference>
<dbReference type="InterPro" id="IPR019734">
    <property type="entry name" value="TPR_rpt"/>
</dbReference>
<keyword evidence="4" id="KW-1185">Reference proteome</keyword>
<dbReference type="AlphaFoldDB" id="A0A2T0XA52"/>
<comment type="caution">
    <text evidence="3">The sequence shown here is derived from an EMBL/GenBank/DDBJ whole genome shotgun (WGS) entry which is preliminary data.</text>
</comment>
<organism evidence="3 4">
    <name type="scientific">Marinilabilia salmonicolor</name>
    <dbReference type="NCBI Taxonomy" id="989"/>
    <lineage>
        <taxon>Bacteria</taxon>
        <taxon>Pseudomonadati</taxon>
        <taxon>Bacteroidota</taxon>
        <taxon>Bacteroidia</taxon>
        <taxon>Marinilabiliales</taxon>
        <taxon>Marinilabiliaceae</taxon>
        <taxon>Marinilabilia</taxon>
    </lineage>
</organism>
<evidence type="ECO:0000313" key="3">
    <source>
        <dbReference type="EMBL" id="RCW36563.1"/>
    </source>
</evidence>
<dbReference type="STRING" id="1168289.GCA_000259075_01804"/>
<dbReference type="InterPro" id="IPR011042">
    <property type="entry name" value="6-blade_b-propeller_TolB-like"/>
</dbReference>
<keyword evidence="1" id="KW-0802">TPR repeat</keyword>
<protein>
    <submittedName>
        <fullName evidence="3">WD40 repeat protein</fullName>
    </submittedName>
</protein>
<dbReference type="Pfam" id="PF07676">
    <property type="entry name" value="PD40"/>
    <property type="match status" value="2"/>
</dbReference>
<feature type="repeat" description="TPR" evidence="1">
    <location>
        <begin position="92"/>
        <end position="125"/>
    </location>
</feature>
<evidence type="ECO:0000256" key="2">
    <source>
        <dbReference type="SAM" id="MobiDB-lite"/>
    </source>
</evidence>
<accession>A0A2T0XA52</accession>
<gene>
    <name evidence="3" type="ORF">DFO77_1085</name>
</gene>